<comment type="caution">
    <text evidence="1">The sequence shown here is derived from an EMBL/GenBank/DDBJ whole genome shotgun (WGS) entry which is preliminary data.</text>
</comment>
<name>A0A7C3WL58_THEPE</name>
<protein>
    <submittedName>
        <fullName evidence="1">Uncharacterized protein</fullName>
    </submittedName>
</protein>
<organism evidence="1">
    <name type="scientific">Thermofilum pendens</name>
    <dbReference type="NCBI Taxonomy" id="2269"/>
    <lineage>
        <taxon>Archaea</taxon>
        <taxon>Thermoproteota</taxon>
        <taxon>Thermoprotei</taxon>
        <taxon>Thermofilales</taxon>
        <taxon>Thermofilaceae</taxon>
        <taxon>Thermofilum</taxon>
    </lineage>
</organism>
<dbReference type="EMBL" id="DTIB01000139">
    <property type="protein sequence ID" value="HGB25918.1"/>
    <property type="molecule type" value="Genomic_DNA"/>
</dbReference>
<evidence type="ECO:0000313" key="1">
    <source>
        <dbReference type="EMBL" id="HGB25918.1"/>
    </source>
</evidence>
<dbReference type="AlphaFoldDB" id="A0A7C3WL58"/>
<proteinExistence type="predicted"/>
<gene>
    <name evidence="1" type="ORF">ENV88_07895</name>
</gene>
<accession>A0A7C3WL58</accession>
<reference evidence="1" key="1">
    <citation type="journal article" date="2020" name="mSystems">
        <title>Genome- and Community-Level Interaction Insights into Carbon Utilization and Element Cycling Functions of Hydrothermarchaeota in Hydrothermal Sediment.</title>
        <authorList>
            <person name="Zhou Z."/>
            <person name="Liu Y."/>
            <person name="Xu W."/>
            <person name="Pan J."/>
            <person name="Luo Z.H."/>
            <person name="Li M."/>
        </authorList>
    </citation>
    <scope>NUCLEOTIDE SEQUENCE [LARGE SCALE GENOMIC DNA]</scope>
    <source>
        <strain evidence="1">SpSt-8</strain>
    </source>
</reference>
<sequence>MEEQRMPAQVFLAPKLKLARMKLANMLMELAGELEGVALPYPKELEKVLNLYARGVVGYQRLVETVRESMQGFSSSWLWVEEPLLLALPRLGVRRVLCYLRSAADIFSSAAELVTLAFRARVTGRVDLEEWKKVLGAGNVEAREGYVTIASSAPRGLQARDTWGLPYPPPESLDPDNLSEKAVREYVDYVFNYITRSRNLDEAYLRWLEEKKGLRVPELWALLRLITR</sequence>